<organism evidence="2 3">
    <name type="scientific">Natrarchaeobaculum aegyptiacum</name>
    <dbReference type="NCBI Taxonomy" id="745377"/>
    <lineage>
        <taxon>Archaea</taxon>
        <taxon>Methanobacteriati</taxon>
        <taxon>Methanobacteriota</taxon>
        <taxon>Stenosarchaea group</taxon>
        <taxon>Halobacteria</taxon>
        <taxon>Halobacteriales</taxon>
        <taxon>Natrialbaceae</taxon>
        <taxon>Natrarchaeobaculum</taxon>
    </lineage>
</organism>
<dbReference type="GO" id="GO:0015035">
    <property type="term" value="F:protein-disulfide reductase activity"/>
    <property type="evidence" value="ECO:0007669"/>
    <property type="project" value="InterPro"/>
</dbReference>
<dbReference type="OrthoDB" id="195634at2157"/>
<proteinExistence type="predicted"/>
<dbReference type="Pfam" id="PF04134">
    <property type="entry name" value="DCC1-like"/>
    <property type="match status" value="1"/>
</dbReference>
<feature type="region of interest" description="Disordered" evidence="1">
    <location>
        <begin position="126"/>
        <end position="148"/>
    </location>
</feature>
<reference evidence="3" key="1">
    <citation type="submission" date="2017-02" db="EMBL/GenBank/DDBJ databases">
        <title>Natronthermophilus aegyptiacus gen. nov.,sp. nov., an aerobic, extremely halophilic alkalithermophilic archaeon isolated from the athalassohaline Wadi An Natrun, Egypt.</title>
        <authorList>
            <person name="Zhao B."/>
        </authorList>
    </citation>
    <scope>NUCLEOTIDE SEQUENCE [LARGE SCALE GENOMIC DNA]</scope>
    <source>
        <strain evidence="3">JW/NM-HA 15</strain>
    </source>
</reference>
<name>A0A2Z2HXA5_9EURY</name>
<dbReference type="KEGG" id="naj:B1756_07485"/>
<dbReference type="Proteomes" id="UP000250088">
    <property type="component" value="Chromosome"/>
</dbReference>
<evidence type="ECO:0000313" key="3">
    <source>
        <dbReference type="Proteomes" id="UP000250088"/>
    </source>
</evidence>
<feature type="compositionally biased region" description="Basic and acidic residues" evidence="1">
    <location>
        <begin position="135"/>
        <end position="148"/>
    </location>
</feature>
<evidence type="ECO:0000256" key="1">
    <source>
        <dbReference type="SAM" id="MobiDB-lite"/>
    </source>
</evidence>
<dbReference type="RefSeq" id="WP_086887971.1">
    <property type="nucleotide sequence ID" value="NZ_CP019893.1"/>
</dbReference>
<sequence>MTDADPAGGLDARERPPRLVYDDDCGFCTWCAEYAAARGEFELVGFEELTPDQLARLPDDYEECAHLLTAERVHSCGEAIEETLARVETPSRFLARAFRRLPGNETVRESLYREVADRRALFGRVASRTPPARAPDGERERTVTQDRE</sequence>
<gene>
    <name evidence="2" type="ORF">B1756_07485</name>
</gene>
<protein>
    <submittedName>
        <fullName evidence="2">Thiol-disulfide oxidoreductase</fullName>
    </submittedName>
</protein>
<dbReference type="AlphaFoldDB" id="A0A2Z2HXA5"/>
<evidence type="ECO:0000313" key="2">
    <source>
        <dbReference type="EMBL" id="ARS89594.1"/>
    </source>
</evidence>
<keyword evidence="3" id="KW-1185">Reference proteome</keyword>
<dbReference type="GeneID" id="32893911"/>
<dbReference type="EMBL" id="CP019893">
    <property type="protein sequence ID" value="ARS89594.1"/>
    <property type="molecule type" value="Genomic_DNA"/>
</dbReference>
<dbReference type="InterPro" id="IPR007263">
    <property type="entry name" value="DCC1-like"/>
</dbReference>
<accession>A0A2Z2HXA5</accession>